<dbReference type="InterPro" id="IPR011006">
    <property type="entry name" value="CheY-like_superfamily"/>
</dbReference>
<evidence type="ECO:0000259" key="3">
    <source>
        <dbReference type="PROSITE" id="PS50110"/>
    </source>
</evidence>
<dbReference type="EMBL" id="SFBK01000030">
    <property type="protein sequence ID" value="TRU30442.1"/>
    <property type="molecule type" value="Genomic_DNA"/>
</dbReference>
<dbReference type="Gene3D" id="3.40.50.2300">
    <property type="match status" value="1"/>
</dbReference>
<protein>
    <submittedName>
        <fullName evidence="4">Response regulator</fullName>
    </submittedName>
</protein>
<dbReference type="Proteomes" id="UP000320551">
    <property type="component" value="Unassembled WGS sequence"/>
</dbReference>
<dbReference type="AlphaFoldDB" id="A0A552E7N0"/>
<dbReference type="PROSITE" id="PS50110">
    <property type="entry name" value="RESPONSE_REGULATORY"/>
    <property type="match status" value="1"/>
</dbReference>
<feature type="modified residue" description="4-aspartylphosphate" evidence="1">
    <location>
        <position position="112"/>
    </location>
</feature>
<evidence type="ECO:0000313" key="4">
    <source>
        <dbReference type="EMBL" id="TRU30442.1"/>
    </source>
</evidence>
<evidence type="ECO:0000256" key="1">
    <source>
        <dbReference type="PROSITE-ProRule" id="PRU00169"/>
    </source>
</evidence>
<sequence>MSAAICDDLLRESPDIFWISDFGLRNYLFESVSREISLAVGDDWPKREAPDLSMCETVLKKEVVVMEDSPAAKEAIKEVMEGELGWKITITKNSDEVAEYAKNKKAGIYILDNKIGDNPTEGLEALAKLKAIDENIIVAICSAYPKYERQARNIDKNLVTYQVKGIKLKDNFCHIAIQFIERLQQIIDKIQSEVENSSDEYRNITLVLLEERKLELERDRQKLEQLLAKNTSDTFIPDDEKLFVSNFEAYEKCQSDREWLAKYESKYVAFVGGEQVFPEITDEQELLKLIRENYPKQRRLFTKVTKSGKTRVVKAPSGYSKIKKI</sequence>
<accession>A0A552E7N0</accession>
<reference evidence="4 5" key="1">
    <citation type="submission" date="2019-01" db="EMBL/GenBank/DDBJ databases">
        <title>Coherence of Microcystis species and biogeography revealed through population genomics.</title>
        <authorList>
            <person name="Perez-Carrascal O.M."/>
            <person name="Terrat Y."/>
            <person name="Giani A."/>
            <person name="Fortin N."/>
            <person name="Tromas N."/>
            <person name="Shapiro B.J."/>
        </authorList>
    </citation>
    <scope>NUCLEOTIDE SEQUENCE [LARGE SCALE GENOMIC DNA]</scope>
    <source>
        <strain evidence="4">Ma_QC_B_20070730_S2</strain>
    </source>
</reference>
<proteinExistence type="predicted"/>
<feature type="coiled-coil region" evidence="2">
    <location>
        <begin position="180"/>
        <end position="233"/>
    </location>
</feature>
<keyword evidence="1" id="KW-0597">Phosphoprotein</keyword>
<comment type="caution">
    <text evidence="4">The sequence shown here is derived from an EMBL/GenBank/DDBJ whole genome shotgun (WGS) entry which is preliminary data.</text>
</comment>
<dbReference type="Pfam" id="PF00072">
    <property type="entry name" value="Response_reg"/>
    <property type="match status" value="1"/>
</dbReference>
<keyword evidence="2" id="KW-0175">Coiled coil</keyword>
<feature type="domain" description="Response regulatory" evidence="3">
    <location>
        <begin position="62"/>
        <end position="179"/>
    </location>
</feature>
<gene>
    <name evidence="4" type="ORF">EWV80_02280</name>
</gene>
<organism evidence="4 5">
    <name type="scientific">Microcystis aeruginosa Ma_QC_B_20070730_S2</name>
    <dbReference type="NCBI Taxonomy" id="2486256"/>
    <lineage>
        <taxon>Bacteria</taxon>
        <taxon>Bacillati</taxon>
        <taxon>Cyanobacteriota</taxon>
        <taxon>Cyanophyceae</taxon>
        <taxon>Oscillatoriophycideae</taxon>
        <taxon>Chroococcales</taxon>
        <taxon>Microcystaceae</taxon>
        <taxon>Microcystis</taxon>
    </lineage>
</organism>
<evidence type="ECO:0000313" key="5">
    <source>
        <dbReference type="Proteomes" id="UP000320551"/>
    </source>
</evidence>
<dbReference type="SUPFAM" id="SSF52172">
    <property type="entry name" value="CheY-like"/>
    <property type="match status" value="1"/>
</dbReference>
<evidence type="ECO:0000256" key="2">
    <source>
        <dbReference type="SAM" id="Coils"/>
    </source>
</evidence>
<name>A0A552E7N0_MICAE</name>
<dbReference type="InterPro" id="IPR001789">
    <property type="entry name" value="Sig_transdc_resp-reg_receiver"/>
</dbReference>
<dbReference type="GO" id="GO:0000160">
    <property type="term" value="P:phosphorelay signal transduction system"/>
    <property type="evidence" value="ECO:0007669"/>
    <property type="project" value="InterPro"/>
</dbReference>